<evidence type="ECO:0000313" key="3">
    <source>
        <dbReference type="EMBL" id="TDT37743.1"/>
    </source>
</evidence>
<dbReference type="RefSeq" id="WP_133736939.1">
    <property type="nucleotide sequence ID" value="NZ_SOAX01000007.1"/>
</dbReference>
<evidence type="ECO:0000313" key="4">
    <source>
        <dbReference type="Proteomes" id="UP000295830"/>
    </source>
</evidence>
<dbReference type="EMBL" id="SOAX01000007">
    <property type="protein sequence ID" value="TDT37743.1"/>
    <property type="molecule type" value="Genomic_DNA"/>
</dbReference>
<accession>A0A4R7JL40</accession>
<feature type="transmembrane region" description="Helical" evidence="2">
    <location>
        <begin position="242"/>
        <end position="261"/>
    </location>
</feature>
<feature type="compositionally biased region" description="Polar residues" evidence="1">
    <location>
        <begin position="1"/>
        <end position="11"/>
    </location>
</feature>
<dbReference type="NCBIfam" id="NF041043">
    <property type="entry name" value="BPSS1780_fam"/>
    <property type="match status" value="1"/>
</dbReference>
<dbReference type="OrthoDB" id="5298483at2"/>
<sequence>MSEISTSQQGTPDGAAGDHNAMQVGESRRRPIGSGWRWISQAWPLFSPSWGQWILAVLLFLVIYIGLEMIPLIGPVISMLLAPVLGAGLLYMAHRAREEGVVEIGDLFVGFRQHTGALIGLGALNLLVTLGIVIAVLGPVFASMDMQAMAEMESGAALEQRMIANAGMGLMLAPLIALALMIPWMMAYWFAVPLVFFGNYGIGSALKSSLIASLRNILPMLWLSIIFILLAIVASIPLLLGWLVLLPVIAITSYVMFRDIFSET</sequence>
<keyword evidence="4" id="KW-1185">Reference proteome</keyword>
<gene>
    <name evidence="3" type="ORF">DES49_2703</name>
</gene>
<evidence type="ECO:0000256" key="1">
    <source>
        <dbReference type="SAM" id="MobiDB-lite"/>
    </source>
</evidence>
<feature type="transmembrane region" description="Helical" evidence="2">
    <location>
        <begin position="188"/>
        <end position="206"/>
    </location>
</feature>
<feature type="transmembrane region" description="Helical" evidence="2">
    <location>
        <begin position="50"/>
        <end position="67"/>
    </location>
</feature>
<feature type="region of interest" description="Disordered" evidence="1">
    <location>
        <begin position="1"/>
        <end position="23"/>
    </location>
</feature>
<proteinExistence type="predicted"/>
<dbReference type="InterPro" id="IPR047798">
    <property type="entry name" value="BPSS1780-like"/>
</dbReference>
<keyword evidence="2" id="KW-0812">Transmembrane</keyword>
<dbReference type="Proteomes" id="UP000295830">
    <property type="component" value="Unassembled WGS sequence"/>
</dbReference>
<protein>
    <submittedName>
        <fullName evidence="3">Putative membrane protein</fullName>
    </submittedName>
</protein>
<keyword evidence="2" id="KW-1133">Transmembrane helix</keyword>
<reference evidence="3 4" key="1">
    <citation type="submission" date="2019-03" db="EMBL/GenBank/DDBJ databases">
        <title>Genomic Encyclopedia of Type Strains, Phase IV (KMG-IV): sequencing the most valuable type-strain genomes for metagenomic binning, comparative biology and taxonomic classification.</title>
        <authorList>
            <person name="Goeker M."/>
        </authorList>
    </citation>
    <scope>NUCLEOTIDE SEQUENCE [LARGE SCALE GENOMIC DNA]</scope>
    <source>
        <strain evidence="3 4">DSM 15505</strain>
    </source>
</reference>
<feature type="transmembrane region" description="Helical" evidence="2">
    <location>
        <begin position="163"/>
        <end position="182"/>
    </location>
</feature>
<keyword evidence="2" id="KW-0472">Membrane</keyword>
<name>A0A4R7JL40_9GAMM</name>
<evidence type="ECO:0000256" key="2">
    <source>
        <dbReference type="SAM" id="Phobius"/>
    </source>
</evidence>
<comment type="caution">
    <text evidence="3">The sequence shown here is derived from an EMBL/GenBank/DDBJ whole genome shotgun (WGS) entry which is preliminary data.</text>
</comment>
<dbReference type="AlphaFoldDB" id="A0A4R7JL40"/>
<feature type="transmembrane region" description="Helical" evidence="2">
    <location>
        <begin position="218"/>
        <end position="236"/>
    </location>
</feature>
<feature type="transmembrane region" description="Helical" evidence="2">
    <location>
        <begin position="117"/>
        <end position="142"/>
    </location>
</feature>
<feature type="transmembrane region" description="Helical" evidence="2">
    <location>
        <begin position="72"/>
        <end position="93"/>
    </location>
</feature>
<organism evidence="3 4">
    <name type="scientific">Halospina denitrificans</name>
    <dbReference type="NCBI Taxonomy" id="332522"/>
    <lineage>
        <taxon>Bacteria</taxon>
        <taxon>Pseudomonadati</taxon>
        <taxon>Pseudomonadota</taxon>
        <taxon>Gammaproteobacteria</taxon>
        <taxon>Halospina</taxon>
    </lineage>
</organism>